<evidence type="ECO:0000313" key="1">
    <source>
        <dbReference type="EMBL" id="ERM96110.1"/>
    </source>
</evidence>
<accession>U5CU74</accession>
<gene>
    <name evidence="1" type="ORF">AMTR_s03191p00001420</name>
</gene>
<feature type="non-terminal residue" evidence="1">
    <location>
        <position position="1"/>
    </location>
</feature>
<reference evidence="2" key="1">
    <citation type="journal article" date="2013" name="Science">
        <title>The Amborella genome and the evolution of flowering plants.</title>
        <authorList>
            <consortium name="Amborella Genome Project"/>
        </authorList>
    </citation>
    <scope>NUCLEOTIDE SEQUENCE [LARGE SCALE GENOMIC DNA]</scope>
</reference>
<sequence>VTLAAHAAIGASAPGHVPQFVTARTCGRTVPSGAKNVIAPKGIPTPNNVYARIPTTIPHQIVRHQALLLKGLKAS</sequence>
<dbReference type="Proteomes" id="UP000017836">
    <property type="component" value="Unassembled WGS sequence"/>
</dbReference>
<dbReference type="EMBL" id="KI397185">
    <property type="protein sequence ID" value="ERM96110.1"/>
    <property type="molecule type" value="Genomic_DNA"/>
</dbReference>
<dbReference type="AlphaFoldDB" id="U5CU74"/>
<dbReference type="Gramene" id="ERM96110">
    <property type="protein sequence ID" value="ERM96110"/>
    <property type="gene ID" value="AMTR_s03191p00001420"/>
</dbReference>
<name>U5CU74_AMBTC</name>
<keyword evidence="2" id="KW-1185">Reference proteome</keyword>
<organism evidence="1 2">
    <name type="scientific">Amborella trichopoda</name>
    <dbReference type="NCBI Taxonomy" id="13333"/>
    <lineage>
        <taxon>Eukaryota</taxon>
        <taxon>Viridiplantae</taxon>
        <taxon>Streptophyta</taxon>
        <taxon>Embryophyta</taxon>
        <taxon>Tracheophyta</taxon>
        <taxon>Spermatophyta</taxon>
        <taxon>Magnoliopsida</taxon>
        <taxon>Amborellales</taxon>
        <taxon>Amborellaceae</taxon>
        <taxon>Amborella</taxon>
    </lineage>
</organism>
<dbReference type="HOGENOM" id="CLU_2747485_0_0_1"/>
<evidence type="ECO:0000313" key="2">
    <source>
        <dbReference type="Proteomes" id="UP000017836"/>
    </source>
</evidence>
<protein>
    <submittedName>
        <fullName evidence="1">Uncharacterized protein</fullName>
    </submittedName>
</protein>
<proteinExistence type="predicted"/>